<sequence>MGCRDGRLPTRALIASNAVLCSPVQPSSTCAPFRLPHCCRSGPLLDSLHFVGIHLDAFARDLVAEEETLGSKQFRLLRGHIQIGSSQRVQDQSYSSFVFLQCVGENCDVIEVHKAHVPDKVAERLVKKRVYYTRERRREYHRTKAHLDTRAQAHGPYTLHHLNQTPSPPFFFLTGAHKLQSFGLAGTATKRAKGGYKATTASSWVKVKPLRAKSAAQIKTRRAPNADSNGR</sequence>
<dbReference type="EMBL" id="FQNC01000043">
    <property type="protein sequence ID" value="SGY49779.1"/>
    <property type="molecule type" value="Genomic_DNA"/>
</dbReference>
<name>A0A2X0P744_9BASI</name>
<reference evidence="1 2" key="1">
    <citation type="submission" date="2016-11" db="EMBL/GenBank/DDBJ databases">
        <authorList>
            <person name="Jaros S."/>
            <person name="Januszkiewicz K."/>
            <person name="Wedrychowicz H."/>
        </authorList>
    </citation>
    <scope>NUCLEOTIDE SEQUENCE [LARGE SCALE GENOMIC DNA]</scope>
</reference>
<dbReference type="AlphaFoldDB" id="A0A2X0P744"/>
<dbReference type="Proteomes" id="UP000249464">
    <property type="component" value="Unassembled WGS sequence"/>
</dbReference>
<proteinExistence type="predicted"/>
<evidence type="ECO:0000313" key="1">
    <source>
        <dbReference type="EMBL" id="SGY49779.1"/>
    </source>
</evidence>
<protein>
    <submittedName>
        <fullName evidence="1">BQ5605_C001g00816 protein</fullName>
    </submittedName>
</protein>
<keyword evidence="2" id="KW-1185">Reference proteome</keyword>
<accession>A0A2X0P744</accession>
<gene>
    <name evidence="1" type="primary">BQ5605_C001g00816</name>
    <name evidence="1" type="ORF">BQ5605_C001G00816</name>
</gene>
<evidence type="ECO:0000313" key="2">
    <source>
        <dbReference type="Proteomes" id="UP000249464"/>
    </source>
</evidence>
<organism evidence="1 2">
    <name type="scientific">Microbotryum silenes-dioicae</name>
    <dbReference type="NCBI Taxonomy" id="796604"/>
    <lineage>
        <taxon>Eukaryota</taxon>
        <taxon>Fungi</taxon>
        <taxon>Dikarya</taxon>
        <taxon>Basidiomycota</taxon>
        <taxon>Pucciniomycotina</taxon>
        <taxon>Microbotryomycetes</taxon>
        <taxon>Microbotryales</taxon>
        <taxon>Microbotryaceae</taxon>
        <taxon>Microbotryum</taxon>
    </lineage>
</organism>